<name>A0A1A8H654_9TELE</name>
<evidence type="ECO:0000313" key="2">
    <source>
        <dbReference type="EMBL" id="SBQ79701.1"/>
    </source>
</evidence>
<feature type="compositionally biased region" description="Basic and acidic residues" evidence="1">
    <location>
        <begin position="209"/>
        <end position="218"/>
    </location>
</feature>
<dbReference type="AlphaFoldDB" id="A0A1A8H654"/>
<dbReference type="EMBL" id="HAEB01002106">
    <property type="protein sequence ID" value="SBQ48633.1"/>
    <property type="molecule type" value="Transcribed_RNA"/>
</dbReference>
<accession>A0A1A8H654</accession>
<dbReference type="PANTHER" id="PTHR28557">
    <property type="entry name" value="PROTEIN SLX4IP"/>
    <property type="match status" value="1"/>
</dbReference>
<evidence type="ECO:0000256" key="1">
    <source>
        <dbReference type="SAM" id="MobiDB-lite"/>
    </source>
</evidence>
<dbReference type="Pfam" id="PF15744">
    <property type="entry name" value="UPF0492"/>
    <property type="match status" value="1"/>
</dbReference>
<feature type="compositionally biased region" description="Basic and acidic residues" evidence="1">
    <location>
        <begin position="231"/>
        <end position="246"/>
    </location>
</feature>
<gene>
    <name evidence="2" type="primary">SLX4IP</name>
</gene>
<feature type="compositionally biased region" description="Low complexity" evidence="1">
    <location>
        <begin position="359"/>
        <end position="368"/>
    </location>
</feature>
<sequence length="390" mass="43348">MAPFKFTIKCGNFAVLVDLHVLPLGAKESTSWFTAGQVKEVSCLVRGPVEQRVKQYTEFLQSRRQQKQKKELAPASAFILEGENFHLVANFLKRHSNLRCVVKQDLRMFPERYVVCVSCPEDALAHHGNPSPAATEMKEQTRSEYFSSVGETQELLHNPTKTKKAVLQKMTKEASVQQEKEQMDQRASVKSQKLELKAAESESSLEVTPRSEPEERNHTVPLNCASTESEAEIRSAQEPEAEHEIVPKSNKRCKPGDDGYDPSLQRTKRVCHGRPPATKSSTQTSIHDLPPLLPLPSVQVKTESKAFPALECEKTSLEVELLTPGKQAQRLPLTSNNTAQTIQNRPATSLRGLSVKPASSGSSIGSRSTVGEEGSENVPRTSRLRRMKRS</sequence>
<dbReference type="InterPro" id="IPR031479">
    <property type="entry name" value="SLX4IP"/>
</dbReference>
<organism evidence="2">
    <name type="scientific">Nothobranchius korthausae</name>
    <dbReference type="NCBI Taxonomy" id="1143690"/>
    <lineage>
        <taxon>Eukaryota</taxon>
        <taxon>Metazoa</taxon>
        <taxon>Chordata</taxon>
        <taxon>Craniata</taxon>
        <taxon>Vertebrata</taxon>
        <taxon>Euteleostomi</taxon>
        <taxon>Actinopterygii</taxon>
        <taxon>Neopterygii</taxon>
        <taxon>Teleostei</taxon>
        <taxon>Neoteleostei</taxon>
        <taxon>Acanthomorphata</taxon>
        <taxon>Ovalentaria</taxon>
        <taxon>Atherinomorphae</taxon>
        <taxon>Cyprinodontiformes</taxon>
        <taxon>Nothobranchiidae</taxon>
        <taxon>Nothobranchius</taxon>
    </lineage>
</organism>
<proteinExistence type="predicted"/>
<reference evidence="2" key="1">
    <citation type="submission" date="2016-05" db="EMBL/GenBank/DDBJ databases">
        <authorList>
            <person name="Lavstsen T."/>
            <person name="Jespersen J.S."/>
        </authorList>
    </citation>
    <scope>NUCLEOTIDE SEQUENCE</scope>
    <source>
        <tissue evidence="2">Brain</tissue>
    </source>
</reference>
<protein>
    <submittedName>
        <fullName evidence="2">SLX4 interacting protein</fullName>
    </submittedName>
</protein>
<dbReference type="PANTHER" id="PTHR28557:SF1">
    <property type="entry name" value="PROTEIN SLX4IP"/>
    <property type="match status" value="1"/>
</dbReference>
<reference evidence="2" key="2">
    <citation type="submission" date="2016-06" db="EMBL/GenBank/DDBJ databases">
        <title>The genome of a short-lived fish provides insights into sex chromosome evolution and the genetic control of aging.</title>
        <authorList>
            <person name="Reichwald K."/>
            <person name="Felder M."/>
            <person name="Petzold A."/>
            <person name="Koch P."/>
            <person name="Groth M."/>
            <person name="Platzer M."/>
        </authorList>
    </citation>
    <scope>NUCLEOTIDE SEQUENCE</scope>
    <source>
        <tissue evidence="2">Brain</tissue>
    </source>
</reference>
<dbReference type="EMBL" id="HAEC01011484">
    <property type="protein sequence ID" value="SBQ79701.1"/>
    <property type="molecule type" value="Transcribed_RNA"/>
</dbReference>
<feature type="region of interest" description="Disordered" evidence="1">
    <location>
        <begin position="171"/>
        <end position="290"/>
    </location>
</feature>
<feature type="compositionally biased region" description="Polar residues" evidence="1">
    <location>
        <begin position="332"/>
        <end position="347"/>
    </location>
</feature>
<feature type="region of interest" description="Disordered" evidence="1">
    <location>
        <begin position="332"/>
        <end position="390"/>
    </location>
</feature>